<feature type="non-terminal residue" evidence="7">
    <location>
        <position position="1"/>
    </location>
</feature>
<dbReference type="GO" id="GO:0003677">
    <property type="term" value="F:DNA binding"/>
    <property type="evidence" value="ECO:0007669"/>
    <property type="project" value="InterPro"/>
</dbReference>
<evidence type="ECO:0000256" key="5">
    <source>
        <dbReference type="ARBA" id="ARBA00023242"/>
    </source>
</evidence>
<dbReference type="GO" id="GO:0005634">
    <property type="term" value="C:nucleus"/>
    <property type="evidence" value="ECO:0007669"/>
    <property type="project" value="UniProtKB-SubCell"/>
</dbReference>
<dbReference type="eggNOG" id="ENOG502SID0">
    <property type="taxonomic scope" value="Eukaryota"/>
</dbReference>
<gene>
    <name evidence="7" type="ORF">TRIVIDRAFT_125715</name>
</gene>
<keyword evidence="3" id="KW-0805">Transcription regulation</keyword>
<dbReference type="Proteomes" id="UP000007115">
    <property type="component" value="Unassembled WGS sequence"/>
</dbReference>
<dbReference type="HOGENOM" id="CLU_023880_3_0_1"/>
<dbReference type="OrthoDB" id="3862662at2759"/>
<dbReference type="RefSeq" id="XP_013959029.1">
    <property type="nucleotide sequence ID" value="XM_014103554.1"/>
</dbReference>
<evidence type="ECO:0000313" key="7">
    <source>
        <dbReference type="EMBL" id="EHK24829.1"/>
    </source>
</evidence>
<keyword evidence="4" id="KW-0804">Transcription</keyword>
<sequence>IFFLDSALFQQSQLQIFDPPQIPEYIEVYTGQPADIRAVAAQFFNDIHQWMPIISKRRFYHQLLNPLSPRRADFVMVIIAMRLITWSPSELTAEPRSPMYLAAKRYCAETEMTGNITITFLQATIFIAIYEFGHAIYPAAYLSIGSCARYGAALGLNNDGKGSGRPPPDDWVELEEMRRVWWGVLILDCLVNLGNPLRMLATEEPKSEHPLPVDDTTWDNGNTIPENDLTLSSCSSLEMGRFARFAQATALLGKVLRHICDDIIDESLYDEEGVQLQRTLSSLVNLSFIEGQARNLEFCTQTATCYSAILALHQPEVTAANLKYRSAANNSENTPEAVSRRTAIIVQSFQPRGHIPVSIVSPFCLHLIYQAALIFTRGTQLTETSDKMSLLEQLKWGLSILSSKWKA</sequence>
<dbReference type="InterPro" id="IPR050815">
    <property type="entry name" value="TF_fung"/>
</dbReference>
<dbReference type="InParanoid" id="G9MKT3"/>
<dbReference type="GeneID" id="25787349"/>
<dbReference type="Pfam" id="PF04082">
    <property type="entry name" value="Fungal_trans"/>
    <property type="match status" value="1"/>
</dbReference>
<feature type="domain" description="Xylanolytic transcriptional activator regulatory" evidence="6">
    <location>
        <begin position="42"/>
        <end position="260"/>
    </location>
</feature>
<dbReference type="PANTHER" id="PTHR47338:SF20">
    <property type="entry name" value="ZN(II)2CYS6 TRANSCRIPTION FACTOR (EUROFUNG)"/>
    <property type="match status" value="1"/>
</dbReference>
<dbReference type="VEuPathDB" id="FungiDB:TRIVIDRAFT_125715"/>
<dbReference type="CDD" id="cd12148">
    <property type="entry name" value="fungal_TF_MHR"/>
    <property type="match status" value="1"/>
</dbReference>
<dbReference type="AlphaFoldDB" id="G9MKT3"/>
<keyword evidence="2" id="KW-0479">Metal-binding</keyword>
<evidence type="ECO:0000256" key="3">
    <source>
        <dbReference type="ARBA" id="ARBA00023015"/>
    </source>
</evidence>
<protein>
    <recommendedName>
        <fullName evidence="6">Xylanolytic transcriptional activator regulatory domain-containing protein</fullName>
    </recommendedName>
</protein>
<evidence type="ECO:0000256" key="1">
    <source>
        <dbReference type="ARBA" id="ARBA00004123"/>
    </source>
</evidence>
<dbReference type="GO" id="GO:0008270">
    <property type="term" value="F:zinc ion binding"/>
    <property type="evidence" value="ECO:0007669"/>
    <property type="project" value="InterPro"/>
</dbReference>
<dbReference type="STRING" id="413071.G9MKT3"/>
<dbReference type="OMA" id="FAYRICG"/>
<comment type="caution">
    <text evidence="7">The sequence shown here is derived from an EMBL/GenBank/DDBJ whole genome shotgun (WGS) entry which is preliminary data.</text>
</comment>
<dbReference type="InterPro" id="IPR007219">
    <property type="entry name" value="XnlR_reg_dom"/>
</dbReference>
<comment type="subcellular location">
    <subcellularLocation>
        <location evidence="1">Nucleus</location>
    </subcellularLocation>
</comment>
<dbReference type="PANTHER" id="PTHR47338">
    <property type="entry name" value="ZN(II)2CYS6 TRANSCRIPTION FACTOR (EUROFUNG)-RELATED"/>
    <property type="match status" value="1"/>
</dbReference>
<name>G9MKT3_HYPVG</name>
<keyword evidence="8" id="KW-1185">Reference proteome</keyword>
<dbReference type="EMBL" id="ABDF02000004">
    <property type="protein sequence ID" value="EHK24829.1"/>
    <property type="molecule type" value="Genomic_DNA"/>
</dbReference>
<accession>G9MKT3</accession>
<reference evidence="7 8" key="1">
    <citation type="journal article" date="2011" name="Genome Biol.">
        <title>Comparative genome sequence analysis underscores mycoparasitism as the ancestral life style of Trichoderma.</title>
        <authorList>
            <person name="Kubicek C.P."/>
            <person name="Herrera-Estrella A."/>
            <person name="Seidl-Seiboth V."/>
            <person name="Martinez D.A."/>
            <person name="Druzhinina I.S."/>
            <person name="Thon M."/>
            <person name="Zeilinger S."/>
            <person name="Casas-Flores S."/>
            <person name="Horwitz B.A."/>
            <person name="Mukherjee P.K."/>
            <person name="Mukherjee M."/>
            <person name="Kredics L."/>
            <person name="Alcaraz L.D."/>
            <person name="Aerts A."/>
            <person name="Antal Z."/>
            <person name="Atanasova L."/>
            <person name="Cervantes-Badillo M.G."/>
            <person name="Challacombe J."/>
            <person name="Chertkov O."/>
            <person name="McCluskey K."/>
            <person name="Coulpier F."/>
            <person name="Deshpande N."/>
            <person name="von Doehren H."/>
            <person name="Ebbole D.J."/>
            <person name="Esquivel-Naranjo E.U."/>
            <person name="Fekete E."/>
            <person name="Flipphi M."/>
            <person name="Glaser F."/>
            <person name="Gomez-Rodriguez E.Y."/>
            <person name="Gruber S."/>
            <person name="Han C."/>
            <person name="Henrissat B."/>
            <person name="Hermosa R."/>
            <person name="Hernandez-Onate M."/>
            <person name="Karaffa L."/>
            <person name="Kosti I."/>
            <person name="Le Crom S."/>
            <person name="Lindquist E."/>
            <person name="Lucas S."/>
            <person name="Luebeck M."/>
            <person name="Luebeck P.S."/>
            <person name="Margeot A."/>
            <person name="Metz B."/>
            <person name="Misra M."/>
            <person name="Nevalainen H."/>
            <person name="Omann M."/>
            <person name="Packer N."/>
            <person name="Perrone G."/>
            <person name="Uresti-Rivera E.E."/>
            <person name="Salamov A."/>
            <person name="Schmoll M."/>
            <person name="Seiboth B."/>
            <person name="Shapiro H."/>
            <person name="Sukno S."/>
            <person name="Tamayo-Ramos J.A."/>
            <person name="Tisch D."/>
            <person name="Wiest A."/>
            <person name="Wilkinson H.H."/>
            <person name="Zhang M."/>
            <person name="Coutinho P.M."/>
            <person name="Kenerley C.M."/>
            <person name="Monte E."/>
            <person name="Baker S.E."/>
            <person name="Grigoriev I.V."/>
        </authorList>
    </citation>
    <scope>NUCLEOTIDE SEQUENCE [LARGE SCALE GENOMIC DNA]</scope>
    <source>
        <strain evidence="8">Gv29-8 / FGSC 10586</strain>
    </source>
</reference>
<dbReference type="GO" id="GO:0006351">
    <property type="term" value="P:DNA-templated transcription"/>
    <property type="evidence" value="ECO:0007669"/>
    <property type="project" value="InterPro"/>
</dbReference>
<evidence type="ECO:0000259" key="6">
    <source>
        <dbReference type="Pfam" id="PF04082"/>
    </source>
</evidence>
<feature type="non-terminal residue" evidence="7">
    <location>
        <position position="407"/>
    </location>
</feature>
<evidence type="ECO:0000313" key="8">
    <source>
        <dbReference type="Proteomes" id="UP000007115"/>
    </source>
</evidence>
<dbReference type="GO" id="GO:0000981">
    <property type="term" value="F:DNA-binding transcription factor activity, RNA polymerase II-specific"/>
    <property type="evidence" value="ECO:0007669"/>
    <property type="project" value="InterPro"/>
</dbReference>
<evidence type="ECO:0000256" key="4">
    <source>
        <dbReference type="ARBA" id="ARBA00023163"/>
    </source>
</evidence>
<evidence type="ECO:0000256" key="2">
    <source>
        <dbReference type="ARBA" id="ARBA00022723"/>
    </source>
</evidence>
<proteinExistence type="predicted"/>
<organism evidence="7 8">
    <name type="scientific">Hypocrea virens (strain Gv29-8 / FGSC 10586)</name>
    <name type="common">Gliocladium virens</name>
    <name type="synonym">Trichoderma virens</name>
    <dbReference type="NCBI Taxonomy" id="413071"/>
    <lineage>
        <taxon>Eukaryota</taxon>
        <taxon>Fungi</taxon>
        <taxon>Dikarya</taxon>
        <taxon>Ascomycota</taxon>
        <taxon>Pezizomycotina</taxon>
        <taxon>Sordariomycetes</taxon>
        <taxon>Hypocreomycetidae</taxon>
        <taxon>Hypocreales</taxon>
        <taxon>Hypocreaceae</taxon>
        <taxon>Trichoderma</taxon>
    </lineage>
</organism>
<keyword evidence="5" id="KW-0539">Nucleus</keyword>